<feature type="region of interest" description="Disordered" evidence="5">
    <location>
        <begin position="123"/>
        <end position="200"/>
    </location>
</feature>
<dbReference type="SMART" id="SM00980">
    <property type="entry name" value="THAP"/>
    <property type="match status" value="1"/>
</dbReference>
<keyword evidence="4" id="KW-0238">DNA-binding</keyword>
<dbReference type="Proteomes" id="UP001152795">
    <property type="component" value="Unassembled WGS sequence"/>
</dbReference>
<evidence type="ECO:0000256" key="3">
    <source>
        <dbReference type="ARBA" id="ARBA00022833"/>
    </source>
</evidence>
<reference evidence="6" key="1">
    <citation type="submission" date="2020-04" db="EMBL/GenBank/DDBJ databases">
        <authorList>
            <person name="Alioto T."/>
            <person name="Alioto T."/>
            <person name="Gomez Garrido J."/>
        </authorList>
    </citation>
    <scope>NUCLEOTIDE SEQUENCE</scope>
    <source>
        <strain evidence="6">A484AB</strain>
    </source>
</reference>
<dbReference type="InterPro" id="IPR006612">
    <property type="entry name" value="THAP_Znf"/>
</dbReference>
<evidence type="ECO:0000313" key="7">
    <source>
        <dbReference type="Proteomes" id="UP001152795"/>
    </source>
</evidence>
<keyword evidence="3" id="KW-0862">Zinc</keyword>
<evidence type="ECO:0000256" key="5">
    <source>
        <dbReference type="SAM" id="MobiDB-lite"/>
    </source>
</evidence>
<dbReference type="AlphaFoldDB" id="A0A6S7FI22"/>
<name>A0A6S7FI22_PARCT</name>
<comment type="caution">
    <text evidence="6">The sequence shown here is derived from an EMBL/GenBank/DDBJ whole genome shotgun (WGS) entry which is preliminary data.</text>
</comment>
<dbReference type="SUPFAM" id="SSF57716">
    <property type="entry name" value="Glucocorticoid receptor-like (DNA-binding domain)"/>
    <property type="match status" value="1"/>
</dbReference>
<sequence>MGKLGMQCCSFGCSKQKKNVKGDLLRGDSEGSADDESRLKRKLPRSFHDFHNQPRKKAKWLKNICREDWMPSSHSRICSDHFQEKYINRTGLVAKLREDAVPTSFKNFPKHLKKKAGFYRKSKIENHQLNERPCPVDDEDSSNDVPQKPPAKRPHTVDCGENSNYVHQMQSCPDVQSTSSPNNNHDVSPRKLKKKKLKNANQKVTKLQKKLKVSQQKSRRLKTKVINSLKAITKQLQEKNLITLTCEEMLEHNFSGVPVALLKRMNLRSGKGSKYSPELKSFALTLQFYSSKAYEFVRETFNLALPHQVQVRKWFRGYVDVGNGVDEIDSSPVAKDALVLMAVAINGSWKVPCGYFFVDGLSGKERANLVKVCIKKLSDVGVNVVSLICDGPSCHFTMLQQLGACLKIENLQCYFVHPLDKTKKLYVLLDVCNMLKLVRNTLGLYGTLVDKDGGKIC</sequence>
<keyword evidence="1" id="KW-0479">Metal-binding</keyword>
<dbReference type="SMART" id="SM00692">
    <property type="entry name" value="DM3"/>
    <property type="match status" value="1"/>
</dbReference>
<dbReference type="GO" id="GO:0003677">
    <property type="term" value="F:DNA binding"/>
    <property type="evidence" value="ECO:0007669"/>
    <property type="project" value="UniProtKB-UniRule"/>
</dbReference>
<dbReference type="PANTHER" id="PTHR47696">
    <property type="entry name" value="THAP DOMAIN-CONTAINING PROTEIN 2"/>
    <property type="match status" value="1"/>
</dbReference>
<dbReference type="Pfam" id="PF21787">
    <property type="entry name" value="TNP-like_RNaseH_N"/>
    <property type="match status" value="1"/>
</dbReference>
<dbReference type="InterPro" id="IPR026521">
    <property type="entry name" value="THAP2"/>
</dbReference>
<keyword evidence="2" id="KW-0863">Zinc-finger</keyword>
<keyword evidence="7" id="KW-1185">Reference proteome</keyword>
<gene>
    <name evidence="6" type="ORF">PACLA_8A077897</name>
</gene>
<dbReference type="InterPro" id="IPR048365">
    <property type="entry name" value="TNP-like_RNaseH_N"/>
</dbReference>
<accession>A0A6S7FI22</accession>
<dbReference type="EMBL" id="CACRXK020000179">
    <property type="protein sequence ID" value="CAB3979235.1"/>
    <property type="molecule type" value="Genomic_DNA"/>
</dbReference>
<protein>
    <submittedName>
        <fullName evidence="6">DNA transposase THAP9</fullName>
    </submittedName>
</protein>
<evidence type="ECO:0000313" key="6">
    <source>
        <dbReference type="EMBL" id="CAB3979235.1"/>
    </source>
</evidence>
<feature type="compositionally biased region" description="Polar residues" evidence="5">
    <location>
        <begin position="161"/>
        <end position="186"/>
    </location>
</feature>
<dbReference type="PROSITE" id="PS50950">
    <property type="entry name" value="ZF_THAP"/>
    <property type="match status" value="1"/>
</dbReference>
<dbReference type="OrthoDB" id="5982876at2759"/>
<organism evidence="6 7">
    <name type="scientific">Paramuricea clavata</name>
    <name type="common">Red gorgonian</name>
    <name type="synonym">Violescent sea-whip</name>
    <dbReference type="NCBI Taxonomy" id="317549"/>
    <lineage>
        <taxon>Eukaryota</taxon>
        <taxon>Metazoa</taxon>
        <taxon>Cnidaria</taxon>
        <taxon>Anthozoa</taxon>
        <taxon>Octocorallia</taxon>
        <taxon>Malacalcyonacea</taxon>
        <taxon>Plexauridae</taxon>
        <taxon>Paramuricea</taxon>
    </lineage>
</organism>
<evidence type="ECO:0000256" key="4">
    <source>
        <dbReference type="ARBA" id="ARBA00023125"/>
    </source>
</evidence>
<evidence type="ECO:0000256" key="1">
    <source>
        <dbReference type="ARBA" id="ARBA00022723"/>
    </source>
</evidence>
<dbReference type="Pfam" id="PF05485">
    <property type="entry name" value="THAP"/>
    <property type="match status" value="1"/>
</dbReference>
<evidence type="ECO:0000256" key="2">
    <source>
        <dbReference type="ARBA" id="ARBA00022771"/>
    </source>
</evidence>
<proteinExistence type="predicted"/>
<dbReference type="PANTHER" id="PTHR47696:SF2">
    <property type="entry name" value="PROVISIONAL ORTHOLOG OF THAP DOMAIN CONTAINING 1"/>
    <property type="match status" value="1"/>
</dbReference>
<dbReference type="GO" id="GO:0008270">
    <property type="term" value="F:zinc ion binding"/>
    <property type="evidence" value="ECO:0007669"/>
    <property type="project" value="UniProtKB-KW"/>
</dbReference>